<dbReference type="SUPFAM" id="SSF143011">
    <property type="entry name" value="RelE-like"/>
    <property type="match status" value="1"/>
</dbReference>
<evidence type="ECO:0000313" key="1">
    <source>
        <dbReference type="EMBL" id="PIP22062.1"/>
    </source>
</evidence>
<proteinExistence type="predicted"/>
<gene>
    <name evidence="1" type="ORF">COX38_02795</name>
</gene>
<evidence type="ECO:0000313" key="2">
    <source>
        <dbReference type="Proteomes" id="UP000229054"/>
    </source>
</evidence>
<comment type="caution">
    <text evidence="1">The sequence shown here is derived from an EMBL/GenBank/DDBJ whole genome shotgun (WGS) entry which is preliminary data.</text>
</comment>
<protein>
    <recommendedName>
        <fullName evidence="3">Type II toxin-antitoxin system mRNA interferase toxin, RelE/StbE family</fullName>
    </recommendedName>
</protein>
<dbReference type="EMBL" id="PCRN01000094">
    <property type="protein sequence ID" value="PIP22062.1"/>
    <property type="molecule type" value="Genomic_DNA"/>
</dbReference>
<sequence length="84" mass="10244">MQIIYSSNFVSTYQRLPFLVKKEAEKAEKLFRKNPFDPRLRTHKLKGKLKGRWAFFISWRYRIIFRFANDKTVWFLAIGGHEIY</sequence>
<dbReference type="AlphaFoldDB" id="A0A2G9YSA0"/>
<name>A0A2G9YSA0_9BACT</name>
<dbReference type="InterPro" id="IPR035093">
    <property type="entry name" value="RelE/ParE_toxin_dom_sf"/>
</dbReference>
<organism evidence="1 2">
    <name type="scientific">Candidatus Nealsonbacteria bacterium CG23_combo_of_CG06-09_8_20_14_all_39_25</name>
    <dbReference type="NCBI Taxonomy" id="1974723"/>
    <lineage>
        <taxon>Bacteria</taxon>
        <taxon>Candidatus Nealsoniibacteriota</taxon>
    </lineage>
</organism>
<evidence type="ECO:0008006" key="3">
    <source>
        <dbReference type="Google" id="ProtNLM"/>
    </source>
</evidence>
<dbReference type="Proteomes" id="UP000229054">
    <property type="component" value="Unassembled WGS sequence"/>
</dbReference>
<accession>A0A2G9YSA0</accession>
<dbReference type="Gene3D" id="3.30.2310.20">
    <property type="entry name" value="RelE-like"/>
    <property type="match status" value="1"/>
</dbReference>
<reference evidence="1 2" key="1">
    <citation type="submission" date="2017-09" db="EMBL/GenBank/DDBJ databases">
        <title>Depth-based differentiation of microbial function through sediment-hosted aquifers and enrichment of novel symbionts in the deep terrestrial subsurface.</title>
        <authorList>
            <person name="Probst A.J."/>
            <person name="Ladd B."/>
            <person name="Jarett J.K."/>
            <person name="Geller-Mcgrath D.E."/>
            <person name="Sieber C.M."/>
            <person name="Emerson J.B."/>
            <person name="Anantharaman K."/>
            <person name="Thomas B.C."/>
            <person name="Malmstrom R."/>
            <person name="Stieglmeier M."/>
            <person name="Klingl A."/>
            <person name="Woyke T."/>
            <person name="Ryan C.M."/>
            <person name="Banfield J.F."/>
        </authorList>
    </citation>
    <scope>NUCLEOTIDE SEQUENCE [LARGE SCALE GENOMIC DNA]</scope>
    <source>
        <strain evidence="1">CG23_combo_of_CG06-09_8_20_14_all_39_25</strain>
    </source>
</reference>